<keyword evidence="4 5" id="KW-0862">Zinc</keyword>
<dbReference type="GO" id="GO:0003723">
    <property type="term" value="F:RNA binding"/>
    <property type="evidence" value="ECO:0007669"/>
    <property type="project" value="InterPro"/>
</dbReference>
<feature type="compositionally biased region" description="Basic residues" evidence="6">
    <location>
        <begin position="319"/>
        <end position="328"/>
    </location>
</feature>
<dbReference type="InterPro" id="IPR000571">
    <property type="entry name" value="Znf_CCCH"/>
</dbReference>
<accession>A0A834SDG8</accession>
<dbReference type="InterPro" id="IPR009145">
    <property type="entry name" value="U2AF_small"/>
</dbReference>
<feature type="region of interest" description="Disordered" evidence="6">
    <location>
        <begin position="129"/>
        <end position="366"/>
    </location>
</feature>
<feature type="domain" description="C3H1-type" evidence="7">
    <location>
        <begin position="57"/>
        <end position="87"/>
    </location>
</feature>
<reference evidence="8" key="1">
    <citation type="submission" date="2020-09" db="EMBL/GenBank/DDBJ databases">
        <title>Genome-Enabled Discovery of Anthraquinone Biosynthesis in Senna tora.</title>
        <authorList>
            <person name="Kang S.-H."/>
            <person name="Pandey R.P."/>
            <person name="Lee C.-M."/>
            <person name="Sim J.-S."/>
            <person name="Jeong J.-T."/>
            <person name="Choi B.-S."/>
            <person name="Jung M."/>
            <person name="Ginzburg D."/>
            <person name="Zhao K."/>
            <person name="Won S.Y."/>
            <person name="Oh T.-J."/>
            <person name="Yu Y."/>
            <person name="Kim N.-H."/>
            <person name="Lee O.R."/>
            <person name="Lee T.-H."/>
            <person name="Bashyal P."/>
            <person name="Kim T.-S."/>
            <person name="Lee W.-H."/>
            <person name="Kawkins C."/>
            <person name="Kim C.-K."/>
            <person name="Kim J.S."/>
            <person name="Ahn B.O."/>
            <person name="Rhee S.Y."/>
            <person name="Sohng J.K."/>
        </authorList>
    </citation>
    <scope>NUCLEOTIDE SEQUENCE</scope>
    <source>
        <tissue evidence="8">Leaf</tissue>
    </source>
</reference>
<sequence length="366" mass="43158">MGYNFEIQYKPGVENKAADALSRQGEKLELKAFSVWRFDEFDEWEKEIRCEFVNLNRWKVAICGEFMKSGFKTCSHGSACNFIHCFRNPGGDYEWADSDKPPPKYWVRKMAALFGYSDDQEKLMEQEILSVKNNSKKQKTDSDRYHSRSRSSCSGRRKHENERKRSRTPGEEIYEQKTHLKDNYKRKGRTSDTDSNTEHLDKEGDRKKRHKHAKKNSIDRDKDDKRSHEGDSDVDQDAIPGNRRKLQSSEGRNSRLRDRDIDEAGLGDCSDRDTDRKSHHKRKSSRHRGRDYRNATASDTESDRSLFDKDGDMETQHGFSRKSSKHRRSDLLDDYEEYENKNDEVNGDCSMRKKDRRARHLDTRKY</sequence>
<dbReference type="Proteomes" id="UP000634136">
    <property type="component" value="Unassembled WGS sequence"/>
</dbReference>
<feature type="compositionally biased region" description="Basic and acidic residues" evidence="6">
    <location>
        <begin position="252"/>
        <end position="262"/>
    </location>
</feature>
<dbReference type="GO" id="GO:0000398">
    <property type="term" value="P:mRNA splicing, via spliceosome"/>
    <property type="evidence" value="ECO:0007669"/>
    <property type="project" value="InterPro"/>
</dbReference>
<evidence type="ECO:0000313" key="8">
    <source>
        <dbReference type="EMBL" id="KAF7802165.1"/>
    </source>
</evidence>
<gene>
    <name evidence="8" type="ORF">G2W53_041276</name>
</gene>
<keyword evidence="3 5" id="KW-0863">Zinc-finger</keyword>
<feature type="compositionally biased region" description="Basic residues" evidence="6">
    <location>
        <begin position="277"/>
        <end position="290"/>
    </location>
</feature>
<comment type="caution">
    <text evidence="8">The sequence shown here is derived from an EMBL/GenBank/DDBJ whole genome shotgun (WGS) entry which is preliminary data.</text>
</comment>
<evidence type="ECO:0000313" key="9">
    <source>
        <dbReference type="Proteomes" id="UP000634136"/>
    </source>
</evidence>
<evidence type="ECO:0000256" key="5">
    <source>
        <dbReference type="PROSITE-ProRule" id="PRU00723"/>
    </source>
</evidence>
<dbReference type="GO" id="GO:0008270">
    <property type="term" value="F:zinc ion binding"/>
    <property type="evidence" value="ECO:0007669"/>
    <property type="project" value="UniProtKB-KW"/>
</dbReference>
<dbReference type="AlphaFoldDB" id="A0A834SDG8"/>
<dbReference type="PROSITE" id="PS50103">
    <property type="entry name" value="ZF_C3H1"/>
    <property type="match status" value="1"/>
</dbReference>
<proteinExistence type="predicted"/>
<evidence type="ECO:0000256" key="2">
    <source>
        <dbReference type="ARBA" id="ARBA00022737"/>
    </source>
</evidence>
<feature type="compositionally biased region" description="Basic and acidic residues" evidence="6">
    <location>
        <begin position="216"/>
        <end position="231"/>
    </location>
</feature>
<dbReference type="EMBL" id="JAAIUW010000013">
    <property type="protein sequence ID" value="KAF7802165.1"/>
    <property type="molecule type" value="Genomic_DNA"/>
</dbReference>
<keyword evidence="9" id="KW-1185">Reference proteome</keyword>
<feature type="compositionally biased region" description="Basic and acidic residues" evidence="6">
    <location>
        <begin position="301"/>
        <end position="315"/>
    </location>
</feature>
<feature type="zinc finger region" description="C3H1-type" evidence="5">
    <location>
        <begin position="57"/>
        <end position="87"/>
    </location>
</feature>
<dbReference type="Pfam" id="PF00642">
    <property type="entry name" value="zf-CCCH"/>
    <property type="match status" value="1"/>
</dbReference>
<dbReference type="PANTHER" id="PTHR12620">
    <property type="entry name" value="U2 SNRNP AUXILIARY FACTOR, SMALL SUBUNIT"/>
    <property type="match status" value="1"/>
</dbReference>
<evidence type="ECO:0000256" key="4">
    <source>
        <dbReference type="ARBA" id="ARBA00022833"/>
    </source>
</evidence>
<evidence type="ECO:0000256" key="1">
    <source>
        <dbReference type="ARBA" id="ARBA00022723"/>
    </source>
</evidence>
<dbReference type="SMART" id="SM00356">
    <property type="entry name" value="ZnF_C3H1"/>
    <property type="match status" value="1"/>
</dbReference>
<keyword evidence="2" id="KW-0677">Repeat</keyword>
<evidence type="ECO:0000256" key="6">
    <source>
        <dbReference type="SAM" id="MobiDB-lite"/>
    </source>
</evidence>
<protein>
    <submittedName>
        <fullName evidence="8">Zinc finger CCCH domain-containing protein 5 isoform X1</fullName>
    </submittedName>
</protein>
<dbReference type="GO" id="GO:0089701">
    <property type="term" value="C:U2AF complex"/>
    <property type="evidence" value="ECO:0007669"/>
    <property type="project" value="InterPro"/>
</dbReference>
<feature type="compositionally biased region" description="Basic and acidic residues" evidence="6">
    <location>
        <begin position="159"/>
        <end position="206"/>
    </location>
</feature>
<dbReference type="OrthoDB" id="423462at2759"/>
<evidence type="ECO:0000256" key="3">
    <source>
        <dbReference type="ARBA" id="ARBA00022771"/>
    </source>
</evidence>
<evidence type="ECO:0000259" key="7">
    <source>
        <dbReference type="PROSITE" id="PS50103"/>
    </source>
</evidence>
<organism evidence="8 9">
    <name type="scientific">Senna tora</name>
    <dbReference type="NCBI Taxonomy" id="362788"/>
    <lineage>
        <taxon>Eukaryota</taxon>
        <taxon>Viridiplantae</taxon>
        <taxon>Streptophyta</taxon>
        <taxon>Embryophyta</taxon>
        <taxon>Tracheophyta</taxon>
        <taxon>Spermatophyta</taxon>
        <taxon>Magnoliopsida</taxon>
        <taxon>eudicotyledons</taxon>
        <taxon>Gunneridae</taxon>
        <taxon>Pentapetalae</taxon>
        <taxon>rosids</taxon>
        <taxon>fabids</taxon>
        <taxon>Fabales</taxon>
        <taxon>Fabaceae</taxon>
        <taxon>Caesalpinioideae</taxon>
        <taxon>Cassia clade</taxon>
        <taxon>Senna</taxon>
    </lineage>
</organism>
<keyword evidence="1 5" id="KW-0479">Metal-binding</keyword>
<name>A0A834SDG8_9FABA</name>